<evidence type="ECO:0000313" key="4">
    <source>
        <dbReference type="Proteomes" id="UP000236291"/>
    </source>
</evidence>
<organism evidence="3 4">
    <name type="scientific">Trifolium pratense</name>
    <name type="common">Red clover</name>
    <dbReference type="NCBI Taxonomy" id="57577"/>
    <lineage>
        <taxon>Eukaryota</taxon>
        <taxon>Viridiplantae</taxon>
        <taxon>Streptophyta</taxon>
        <taxon>Embryophyta</taxon>
        <taxon>Tracheophyta</taxon>
        <taxon>Spermatophyta</taxon>
        <taxon>Magnoliopsida</taxon>
        <taxon>eudicotyledons</taxon>
        <taxon>Gunneridae</taxon>
        <taxon>Pentapetalae</taxon>
        <taxon>rosids</taxon>
        <taxon>fabids</taxon>
        <taxon>Fabales</taxon>
        <taxon>Fabaceae</taxon>
        <taxon>Papilionoideae</taxon>
        <taxon>50 kb inversion clade</taxon>
        <taxon>NPAAA clade</taxon>
        <taxon>Hologalegina</taxon>
        <taxon>IRL clade</taxon>
        <taxon>Trifolieae</taxon>
        <taxon>Trifolium</taxon>
    </lineage>
</organism>
<evidence type="ECO:0000259" key="2">
    <source>
        <dbReference type="PROSITE" id="PS50800"/>
    </source>
</evidence>
<dbReference type="AlphaFoldDB" id="A0A2K3PJ86"/>
<reference evidence="3 4" key="1">
    <citation type="journal article" date="2014" name="Am. J. Bot.">
        <title>Genome assembly and annotation for red clover (Trifolium pratense; Fabaceae).</title>
        <authorList>
            <person name="Istvanek J."/>
            <person name="Jaros M."/>
            <person name="Krenek A."/>
            <person name="Repkova J."/>
        </authorList>
    </citation>
    <scope>NUCLEOTIDE SEQUENCE [LARGE SCALE GENOMIC DNA]</scope>
    <source>
        <strain evidence="4">cv. Tatra</strain>
        <tissue evidence="3">Young leaves</tissue>
    </source>
</reference>
<reference evidence="3 4" key="2">
    <citation type="journal article" date="2017" name="Front. Plant Sci.">
        <title>Gene Classification and Mining of Molecular Markers Useful in Red Clover (Trifolium pratense) Breeding.</title>
        <authorList>
            <person name="Istvanek J."/>
            <person name="Dluhosova J."/>
            <person name="Dluhos P."/>
            <person name="Patkova L."/>
            <person name="Nedelnik J."/>
            <person name="Repkova J."/>
        </authorList>
    </citation>
    <scope>NUCLEOTIDE SEQUENCE [LARGE SCALE GENOMIC DNA]</scope>
    <source>
        <strain evidence="4">cv. Tatra</strain>
        <tissue evidence="3">Young leaves</tissue>
    </source>
</reference>
<protein>
    <submittedName>
        <fullName evidence="3">Pentatricopeptide repeat-containing protein</fullName>
    </submittedName>
</protein>
<dbReference type="Proteomes" id="UP000236291">
    <property type="component" value="Unassembled WGS sequence"/>
</dbReference>
<feature type="compositionally biased region" description="Acidic residues" evidence="1">
    <location>
        <begin position="209"/>
        <end position="242"/>
    </location>
</feature>
<dbReference type="STRING" id="57577.A0A2K3PJ86"/>
<dbReference type="SMART" id="SM00513">
    <property type="entry name" value="SAP"/>
    <property type="match status" value="1"/>
</dbReference>
<dbReference type="PROSITE" id="PS50800">
    <property type="entry name" value="SAP"/>
    <property type="match status" value="1"/>
</dbReference>
<feature type="region of interest" description="Disordered" evidence="1">
    <location>
        <begin position="209"/>
        <end position="246"/>
    </location>
</feature>
<name>A0A2K3PJ86_TRIPR</name>
<dbReference type="Pfam" id="PF02037">
    <property type="entry name" value="SAP"/>
    <property type="match status" value="1"/>
</dbReference>
<dbReference type="SUPFAM" id="SSF68906">
    <property type="entry name" value="SAP domain"/>
    <property type="match status" value="1"/>
</dbReference>
<dbReference type="InterPro" id="IPR036361">
    <property type="entry name" value="SAP_dom_sf"/>
</dbReference>
<evidence type="ECO:0000313" key="3">
    <source>
        <dbReference type="EMBL" id="PNY15347.1"/>
    </source>
</evidence>
<proteinExistence type="predicted"/>
<dbReference type="Gene3D" id="1.10.720.30">
    <property type="entry name" value="SAP domain"/>
    <property type="match status" value="1"/>
</dbReference>
<accession>A0A2K3PJ86</accession>
<comment type="caution">
    <text evidence="3">The sequence shown here is derived from an EMBL/GenBank/DDBJ whole genome shotgun (WGS) entry which is preliminary data.</text>
</comment>
<sequence>RYVEEGGLTGERKRWVPRGGKTPLDPDVEGFIFSNPIETSFKQRCLEERKLYHRKLLKKLQYEGIVALGDGVSESDYVRVLEWLKKIIKGPEQNALKPKAASKMLVNELKEELEAQGLPTDGNRSVLYQRVQKARRINQSRGRPLWVPPIEEEEEEVDEELDALISRIKLEEGNTEYWKRRFLGEGLNALVEGKSESPDVQDYIDVGEDDAKEAVDDDDDDDDEEEEEEEEEVEQAEEEVEEPVVSQDVEKIKEKEKEVEGEKSLQMIGIQLLKDSDQPPTTSKRFRRRRTYEDDVDDDWFPLDIFEAFKEMRNRGFFDVSDMYTLADAWGWTWERELKNKQPHRWSQVWEVELAIKVMQKASN</sequence>
<dbReference type="InterPro" id="IPR003034">
    <property type="entry name" value="SAP_dom"/>
</dbReference>
<dbReference type="EMBL" id="ASHM01007596">
    <property type="protein sequence ID" value="PNY15347.1"/>
    <property type="molecule type" value="Genomic_DNA"/>
</dbReference>
<feature type="non-terminal residue" evidence="3">
    <location>
        <position position="1"/>
    </location>
</feature>
<feature type="domain" description="SAP" evidence="2">
    <location>
        <begin position="101"/>
        <end position="135"/>
    </location>
</feature>
<gene>
    <name evidence="3" type="ORF">L195_g012041</name>
</gene>
<dbReference type="ExpressionAtlas" id="A0A2K3PJ86">
    <property type="expression patterns" value="baseline"/>
</dbReference>
<evidence type="ECO:0000256" key="1">
    <source>
        <dbReference type="SAM" id="MobiDB-lite"/>
    </source>
</evidence>